<comment type="caution">
    <text evidence="2">The sequence shown here is derived from an EMBL/GenBank/DDBJ whole genome shotgun (WGS) entry which is preliminary data.</text>
</comment>
<reference evidence="2 3" key="1">
    <citation type="submission" date="2020-08" db="EMBL/GenBank/DDBJ databases">
        <title>Sphingobacterium sp. DN04309 isolated from aquaculture water.</title>
        <authorList>
            <person name="Zhang M."/>
        </authorList>
    </citation>
    <scope>NUCLEOTIDE SEQUENCE [LARGE SCALE GENOMIC DNA]</scope>
    <source>
        <strain evidence="2 3">DN04309</strain>
    </source>
</reference>
<feature type="transmembrane region" description="Helical" evidence="1">
    <location>
        <begin position="243"/>
        <end position="260"/>
    </location>
</feature>
<sequence>MSKANSADTLSISQEVILPNDSATQVQTDTVRFNYIFLDQNQKVKINPIQDSLLRMIEIEYTDLRAWFAKMDKLKKERNLSPTYEKWNRPTWLITSLLLILVSLGLVRIFFYSTFLNIIYGYFNERVLAQISKEDNVLTSWPYIFLYIIFSFSLGLFVVYYFSAKEDFLFLTVKNFTRLSVIIGVLFVAKLLLIRIISIIFEAERIARNYITVLYVVYFNSMLILIPLLILAIFMPINYLDNIALTLVIAAILLFSYRIIRTAFSLLGNLKFSIFYLILYLCALEIAPILILVKSLNN</sequence>
<dbReference type="Proteomes" id="UP000651271">
    <property type="component" value="Unassembled WGS sequence"/>
</dbReference>
<proteinExistence type="predicted"/>
<evidence type="ECO:0000313" key="2">
    <source>
        <dbReference type="EMBL" id="MBD1428229.1"/>
    </source>
</evidence>
<dbReference type="RefSeq" id="WP_190301221.1">
    <property type="nucleotide sequence ID" value="NZ_JACOIJ010000002.1"/>
</dbReference>
<gene>
    <name evidence="2" type="ORF">H8B04_01400</name>
</gene>
<feature type="transmembrane region" description="Helical" evidence="1">
    <location>
        <begin position="92"/>
        <end position="123"/>
    </location>
</feature>
<organism evidence="2 3">
    <name type="scientific">Sphingobacterium litopenaei</name>
    <dbReference type="NCBI Taxonomy" id="2763500"/>
    <lineage>
        <taxon>Bacteria</taxon>
        <taxon>Pseudomonadati</taxon>
        <taxon>Bacteroidota</taxon>
        <taxon>Sphingobacteriia</taxon>
        <taxon>Sphingobacteriales</taxon>
        <taxon>Sphingobacteriaceae</taxon>
        <taxon>Sphingobacterium</taxon>
    </lineage>
</organism>
<evidence type="ECO:0000313" key="3">
    <source>
        <dbReference type="Proteomes" id="UP000651271"/>
    </source>
</evidence>
<accession>A0ABR7YA98</accession>
<keyword evidence="1" id="KW-0472">Membrane</keyword>
<dbReference type="InterPro" id="IPR025367">
    <property type="entry name" value="DUF4271"/>
</dbReference>
<dbReference type="EMBL" id="JACOIJ010000002">
    <property type="protein sequence ID" value="MBD1428229.1"/>
    <property type="molecule type" value="Genomic_DNA"/>
</dbReference>
<keyword evidence="1" id="KW-0812">Transmembrane</keyword>
<feature type="transmembrane region" description="Helical" evidence="1">
    <location>
        <begin position="182"/>
        <end position="201"/>
    </location>
</feature>
<feature type="transmembrane region" description="Helical" evidence="1">
    <location>
        <begin position="213"/>
        <end position="237"/>
    </location>
</feature>
<dbReference type="Pfam" id="PF14093">
    <property type="entry name" value="DUF4271"/>
    <property type="match status" value="1"/>
</dbReference>
<evidence type="ECO:0000256" key="1">
    <source>
        <dbReference type="SAM" id="Phobius"/>
    </source>
</evidence>
<keyword evidence="3" id="KW-1185">Reference proteome</keyword>
<protein>
    <submittedName>
        <fullName evidence="2">DUF4271 domain-containing protein</fullName>
    </submittedName>
</protein>
<keyword evidence="1" id="KW-1133">Transmembrane helix</keyword>
<feature type="transmembrane region" description="Helical" evidence="1">
    <location>
        <begin position="144"/>
        <end position="162"/>
    </location>
</feature>
<name>A0ABR7YA98_9SPHI</name>
<feature type="transmembrane region" description="Helical" evidence="1">
    <location>
        <begin position="272"/>
        <end position="293"/>
    </location>
</feature>